<dbReference type="SUPFAM" id="SSF52172">
    <property type="entry name" value="CheY-like"/>
    <property type="match status" value="1"/>
</dbReference>
<feature type="domain" description="PAS" evidence="6">
    <location>
        <begin position="180"/>
        <end position="250"/>
    </location>
</feature>
<dbReference type="Pfam" id="PF00072">
    <property type="entry name" value="Response_reg"/>
    <property type="match status" value="1"/>
</dbReference>
<dbReference type="PROSITE" id="PS50112">
    <property type="entry name" value="PAS"/>
    <property type="match status" value="1"/>
</dbReference>
<dbReference type="InterPro" id="IPR001610">
    <property type="entry name" value="PAC"/>
</dbReference>
<dbReference type="CDD" id="cd00130">
    <property type="entry name" value="PAS"/>
    <property type="match status" value="1"/>
</dbReference>
<dbReference type="Pfam" id="PF08447">
    <property type="entry name" value="PAS_3"/>
    <property type="match status" value="1"/>
</dbReference>
<evidence type="ECO:0000256" key="3">
    <source>
        <dbReference type="SAM" id="Coils"/>
    </source>
</evidence>
<dbReference type="PROSITE" id="PS50110">
    <property type="entry name" value="RESPONSE_REGULATORY"/>
    <property type="match status" value="1"/>
</dbReference>
<dbReference type="GeneID" id="97550200"/>
<evidence type="ECO:0000256" key="2">
    <source>
        <dbReference type="PROSITE-ProRule" id="PRU00169"/>
    </source>
</evidence>
<dbReference type="InterPro" id="IPR013655">
    <property type="entry name" value="PAS_fold_3"/>
</dbReference>
<dbReference type="SUPFAM" id="SSF55874">
    <property type="entry name" value="ATPase domain of HSP90 chaperone/DNA topoisomerase II/histidine kinase"/>
    <property type="match status" value="1"/>
</dbReference>
<dbReference type="NCBIfam" id="TIGR00229">
    <property type="entry name" value="sensory_box"/>
    <property type="match status" value="1"/>
</dbReference>
<dbReference type="InterPro" id="IPR011006">
    <property type="entry name" value="CheY-like_superfamily"/>
</dbReference>
<dbReference type="CDD" id="cd19920">
    <property type="entry name" value="REC_PA4781-like"/>
    <property type="match status" value="1"/>
</dbReference>
<dbReference type="SMART" id="SM00448">
    <property type="entry name" value="REC"/>
    <property type="match status" value="1"/>
</dbReference>
<dbReference type="SMART" id="SM00387">
    <property type="entry name" value="HATPase_c"/>
    <property type="match status" value="1"/>
</dbReference>
<organism evidence="7 8">
    <name type="scientific">Methanospirillum lacunae</name>
    <dbReference type="NCBI Taxonomy" id="668570"/>
    <lineage>
        <taxon>Archaea</taxon>
        <taxon>Methanobacteriati</taxon>
        <taxon>Methanobacteriota</taxon>
        <taxon>Stenosarchaea group</taxon>
        <taxon>Methanomicrobia</taxon>
        <taxon>Methanomicrobiales</taxon>
        <taxon>Methanospirillaceae</taxon>
        <taxon>Methanospirillum</taxon>
    </lineage>
</organism>
<keyword evidence="1 2" id="KW-0597">Phosphoprotein</keyword>
<proteinExistence type="predicted"/>
<accession>A0A2V2MZ71</accession>
<dbReference type="Gene3D" id="3.30.450.20">
    <property type="entry name" value="PAS domain"/>
    <property type="match status" value="1"/>
</dbReference>
<dbReference type="Proteomes" id="UP000245657">
    <property type="component" value="Unassembled WGS sequence"/>
</dbReference>
<name>A0A2V2MZ71_9EURY</name>
<feature type="domain" description="Response regulatory" evidence="5">
    <location>
        <begin position="20"/>
        <end position="136"/>
    </location>
</feature>
<protein>
    <recommendedName>
        <fullName evidence="9">Hybrid sensor histidine kinase/response regulator</fullName>
    </recommendedName>
</protein>
<dbReference type="InterPro" id="IPR001789">
    <property type="entry name" value="Sig_transdc_resp-reg_receiver"/>
</dbReference>
<dbReference type="EMBL" id="QGMY01000008">
    <property type="protein sequence ID" value="PWR71635.1"/>
    <property type="molecule type" value="Genomic_DNA"/>
</dbReference>
<dbReference type="CDD" id="cd00075">
    <property type="entry name" value="HATPase"/>
    <property type="match status" value="1"/>
</dbReference>
<dbReference type="SUPFAM" id="SSF55785">
    <property type="entry name" value="PYP-like sensor domain (PAS domain)"/>
    <property type="match status" value="1"/>
</dbReference>
<dbReference type="InterPro" id="IPR036890">
    <property type="entry name" value="HATPase_C_sf"/>
</dbReference>
<evidence type="ECO:0000313" key="7">
    <source>
        <dbReference type="EMBL" id="PWR71635.1"/>
    </source>
</evidence>
<evidence type="ECO:0000256" key="1">
    <source>
        <dbReference type="ARBA" id="ARBA00022553"/>
    </source>
</evidence>
<dbReference type="InterPro" id="IPR035965">
    <property type="entry name" value="PAS-like_dom_sf"/>
</dbReference>
<dbReference type="PANTHER" id="PTHR43547:SF2">
    <property type="entry name" value="HYBRID SIGNAL TRANSDUCTION HISTIDINE KINASE C"/>
    <property type="match status" value="1"/>
</dbReference>
<dbReference type="GO" id="GO:0000155">
    <property type="term" value="F:phosphorelay sensor kinase activity"/>
    <property type="evidence" value="ECO:0007669"/>
    <property type="project" value="TreeGrafter"/>
</dbReference>
<evidence type="ECO:0008006" key="9">
    <source>
        <dbReference type="Google" id="ProtNLM"/>
    </source>
</evidence>
<dbReference type="InterPro" id="IPR000014">
    <property type="entry name" value="PAS"/>
</dbReference>
<evidence type="ECO:0000259" key="5">
    <source>
        <dbReference type="PROSITE" id="PS50110"/>
    </source>
</evidence>
<reference evidence="7 8" key="1">
    <citation type="submission" date="2018-05" db="EMBL/GenBank/DDBJ databases">
        <title>Draft genome of Methanospirillum lacunae Ki8-1.</title>
        <authorList>
            <person name="Dueholm M.S."/>
            <person name="Nielsen P.H."/>
            <person name="Bakmann L.F."/>
            <person name="Otzen D.E."/>
        </authorList>
    </citation>
    <scope>NUCLEOTIDE SEQUENCE [LARGE SCALE GENOMIC DNA]</scope>
    <source>
        <strain evidence="7 8">Ki8-1</strain>
    </source>
</reference>
<dbReference type="RefSeq" id="WP_109969254.1">
    <property type="nucleotide sequence ID" value="NZ_CP176093.1"/>
</dbReference>
<keyword evidence="3" id="KW-0175">Coiled coil</keyword>
<dbReference type="AlphaFoldDB" id="A0A2V2MZ71"/>
<comment type="caution">
    <text evidence="7">The sequence shown here is derived from an EMBL/GenBank/DDBJ whole genome shotgun (WGS) entry which is preliminary data.</text>
</comment>
<gene>
    <name evidence="7" type="ORF">DK846_12350</name>
</gene>
<dbReference type="Gene3D" id="3.30.565.10">
    <property type="entry name" value="Histidine kinase-like ATPase, C-terminal domain"/>
    <property type="match status" value="1"/>
</dbReference>
<dbReference type="InterPro" id="IPR005467">
    <property type="entry name" value="His_kinase_dom"/>
</dbReference>
<dbReference type="SMART" id="SM00091">
    <property type="entry name" value="PAS"/>
    <property type="match status" value="1"/>
</dbReference>
<dbReference type="SMART" id="SM00086">
    <property type="entry name" value="PAC"/>
    <property type="match status" value="1"/>
</dbReference>
<sequence>MKQKNWREKMNQSEPGDPAQILVVDDSPGSLKLLTDILSKPGYLVRPAPSGRLALRSVDVEIPDLILLDVIMPDLDGYEVCRQLKGNPNTVSIPVIFISSLEEPADRVKGFDAGGVDFITKPFQSEEILARIHTHLSLYRLQKQMQAQNVLLEEQIQERKKNEEELKRYHKNLEEMVRERTDELDQFFSLTLDLLCILTRDGKFIRLNPAWESDLGYPLQDILSHKYLDFVHPDDLEQTLEMGKRAVSGRITSFVNRYRHRDGSYRWLEWSSIPSGNRIFASARDITERKNVENSLHYARKKLNLLNHVAFSDIQNYVFSLTGFLDLHQELVTDSKQAYYLENERKAVDKILRSLNFAKMYQDMGIKPPVWHDVSQTFLYAISHLDFLQYNREIQVNGLEIYTDPLLEMVFYILAENVVKYAHSATTVRLSYEISPEGCILVFEDNGVGIETDLKEKIFEQWYGEQKGMGLFLSREILAITGLSIREIGKPGSGARFEILVPHMMFRQVISNDE</sequence>
<evidence type="ECO:0000259" key="6">
    <source>
        <dbReference type="PROSITE" id="PS50112"/>
    </source>
</evidence>
<feature type="coiled-coil region" evidence="3">
    <location>
        <begin position="142"/>
        <end position="179"/>
    </location>
</feature>
<dbReference type="InterPro" id="IPR003594">
    <property type="entry name" value="HATPase_dom"/>
</dbReference>
<dbReference type="Pfam" id="PF02518">
    <property type="entry name" value="HATPase_c"/>
    <property type="match status" value="1"/>
</dbReference>
<dbReference type="Gene3D" id="3.40.50.2300">
    <property type="match status" value="1"/>
</dbReference>
<dbReference type="PRINTS" id="PR00344">
    <property type="entry name" value="BCTRLSENSOR"/>
</dbReference>
<keyword evidence="8" id="KW-1185">Reference proteome</keyword>
<feature type="domain" description="Histidine kinase" evidence="4">
    <location>
        <begin position="407"/>
        <end position="505"/>
    </location>
</feature>
<dbReference type="PROSITE" id="PS50109">
    <property type="entry name" value="HIS_KIN"/>
    <property type="match status" value="1"/>
</dbReference>
<dbReference type="PANTHER" id="PTHR43547">
    <property type="entry name" value="TWO-COMPONENT HISTIDINE KINASE"/>
    <property type="match status" value="1"/>
</dbReference>
<evidence type="ECO:0000313" key="8">
    <source>
        <dbReference type="Proteomes" id="UP000245657"/>
    </source>
</evidence>
<feature type="modified residue" description="4-aspartylphosphate" evidence="2">
    <location>
        <position position="69"/>
    </location>
</feature>
<dbReference type="InterPro" id="IPR004358">
    <property type="entry name" value="Sig_transdc_His_kin-like_C"/>
</dbReference>
<evidence type="ECO:0000259" key="4">
    <source>
        <dbReference type="PROSITE" id="PS50109"/>
    </source>
</evidence>